<dbReference type="AlphaFoldDB" id="A0A8K0J561"/>
<accession>A0A8K0J561</accession>
<protein>
    <submittedName>
        <fullName evidence="1">Uncharacterized protein</fullName>
    </submittedName>
</protein>
<evidence type="ECO:0000313" key="1">
    <source>
        <dbReference type="EMBL" id="KAG5924935.1"/>
    </source>
</evidence>
<comment type="caution">
    <text evidence="1">The sequence shown here is derived from an EMBL/GenBank/DDBJ whole genome shotgun (WGS) entry which is preliminary data.</text>
</comment>
<gene>
    <name evidence="1" type="ORF">E4U42_004506</name>
</gene>
<dbReference type="Proteomes" id="UP000811619">
    <property type="component" value="Unassembled WGS sequence"/>
</dbReference>
<reference evidence="1" key="1">
    <citation type="journal article" date="2020" name="bioRxiv">
        <title>Whole genome comparisons of ergot fungi reveals the divergence and evolution of species within the genus Claviceps are the result of varying mechanisms driving genome evolution and host range expansion.</title>
        <authorList>
            <person name="Wyka S.A."/>
            <person name="Mondo S.J."/>
            <person name="Liu M."/>
            <person name="Dettman J."/>
            <person name="Nalam V."/>
            <person name="Broders K.D."/>
        </authorList>
    </citation>
    <scope>NUCLEOTIDE SEQUENCE</scope>
    <source>
        <strain evidence="1">CCC 489</strain>
    </source>
</reference>
<sequence length="62" mass="6469">MPTRRAIEADVGLEFPSSISSAIPFVSHLGPLFLQRDLLDGDSSRTVSAPVGPVVCTKAATS</sequence>
<proteinExistence type="predicted"/>
<name>A0A8K0J561_9HYPO</name>
<dbReference type="EMBL" id="SRPY01000399">
    <property type="protein sequence ID" value="KAG5924935.1"/>
    <property type="molecule type" value="Genomic_DNA"/>
</dbReference>
<keyword evidence="2" id="KW-1185">Reference proteome</keyword>
<evidence type="ECO:0000313" key="2">
    <source>
        <dbReference type="Proteomes" id="UP000811619"/>
    </source>
</evidence>
<organism evidence="1 2">
    <name type="scientific">Claviceps africana</name>
    <dbReference type="NCBI Taxonomy" id="83212"/>
    <lineage>
        <taxon>Eukaryota</taxon>
        <taxon>Fungi</taxon>
        <taxon>Dikarya</taxon>
        <taxon>Ascomycota</taxon>
        <taxon>Pezizomycotina</taxon>
        <taxon>Sordariomycetes</taxon>
        <taxon>Hypocreomycetidae</taxon>
        <taxon>Hypocreales</taxon>
        <taxon>Clavicipitaceae</taxon>
        <taxon>Claviceps</taxon>
    </lineage>
</organism>